<dbReference type="AlphaFoldDB" id="A0A1D7U2S3"/>
<dbReference type="EMBL" id="CP017147">
    <property type="protein sequence ID" value="AOO81663.1"/>
    <property type="molecule type" value="Genomic_DNA"/>
</dbReference>
<dbReference type="RefSeq" id="WP_069690874.1">
    <property type="nucleotide sequence ID" value="NZ_CP017147.1"/>
</dbReference>
<organism evidence="1 2">
    <name type="scientific">Bosea vaviloviae</name>
    <dbReference type="NCBI Taxonomy" id="1526658"/>
    <lineage>
        <taxon>Bacteria</taxon>
        <taxon>Pseudomonadati</taxon>
        <taxon>Pseudomonadota</taxon>
        <taxon>Alphaproteobacteria</taxon>
        <taxon>Hyphomicrobiales</taxon>
        <taxon>Boseaceae</taxon>
        <taxon>Bosea</taxon>
    </lineage>
</organism>
<name>A0A1D7U2S3_9HYPH</name>
<gene>
    <name evidence="1" type="ORF">BHK69_15450</name>
</gene>
<sequence length="225" mass="23701">MSLIDLTPLAVPLSANQAYRDYQEGNYAGAGLNTLGAVLGATSALAALGKGTKSLASRSVSLYDPPVKPPRPFAADYPAGAPVDATGKLTQDLDGRPLTARYVAGRNFVGEGDTGIPASAYDAIGKEGTGRFPQDVAARAIGGDAGRYVVTRNRLSGKVVDRAIFIDKNLDPDTYSRVLAHEIGHAVDELAGTIPSTNVKRQLARVYNDLSMPPTDPLRAADHRR</sequence>
<dbReference type="OrthoDB" id="7377420at2"/>
<accession>A0A1D7U2S3</accession>
<protein>
    <submittedName>
        <fullName evidence="1">Uncharacterized protein</fullName>
    </submittedName>
</protein>
<keyword evidence="2" id="KW-1185">Reference proteome</keyword>
<dbReference type="STRING" id="1526658.BHK69_15450"/>
<dbReference type="Proteomes" id="UP000094969">
    <property type="component" value="Chromosome"/>
</dbReference>
<reference evidence="1 2" key="1">
    <citation type="journal article" date="2015" name="Antonie Van Leeuwenhoek">
        <title>Bosea vaviloviae sp. nov., a new species of slow-growing rhizobia isolated from nodules of the relict species Vavilovia formosa (Stev.) Fed.</title>
        <authorList>
            <person name="Safronova V.I."/>
            <person name="Kuznetsova I.G."/>
            <person name="Sazanova A.L."/>
            <person name="Kimeklis A.K."/>
            <person name="Belimov A.A."/>
            <person name="Andronov E.E."/>
            <person name="Pinaev A.G."/>
            <person name="Chizhevskaya E.P."/>
            <person name="Pukhaev A.R."/>
            <person name="Popov K.P."/>
            <person name="Willems A."/>
            <person name="Tikhonovich I.A."/>
        </authorList>
    </citation>
    <scope>NUCLEOTIDE SEQUENCE [LARGE SCALE GENOMIC DNA]</scope>
    <source>
        <strain evidence="1 2">Vaf18</strain>
    </source>
</reference>
<evidence type="ECO:0000313" key="1">
    <source>
        <dbReference type="EMBL" id="AOO81663.1"/>
    </source>
</evidence>
<proteinExistence type="predicted"/>
<evidence type="ECO:0000313" key="2">
    <source>
        <dbReference type="Proteomes" id="UP000094969"/>
    </source>
</evidence>
<dbReference type="KEGG" id="bvv:BHK69_15450"/>